<feature type="chain" id="PRO_5042959906" description="Secreted protein" evidence="2">
    <location>
        <begin position="23"/>
        <end position="193"/>
    </location>
</feature>
<evidence type="ECO:0000313" key="3">
    <source>
        <dbReference type="EMBL" id="KAK8769295.1"/>
    </source>
</evidence>
<sequence length="193" mass="21402">MAAVALAVVGVVILVFELRGTGRQEIGGDRRYSVFEVDGVPGNDSASAVTGDRSARYLEQSDDWEKRAEGPSLFTSGNGDDRRPSADASGHVVPRSSILRGVFQWNDGGFGPEQQRYASLPAPGSTSKRDEGGRQSDSANRRDAMISTVTKSETDFSFYSSDWFNHYGSKERRLQRLDRKTYMRKVDLRLLQN</sequence>
<evidence type="ECO:0000313" key="4">
    <source>
        <dbReference type="Proteomes" id="UP001321473"/>
    </source>
</evidence>
<feature type="signal peptide" evidence="2">
    <location>
        <begin position="1"/>
        <end position="22"/>
    </location>
</feature>
<evidence type="ECO:0008006" key="5">
    <source>
        <dbReference type="Google" id="ProtNLM"/>
    </source>
</evidence>
<feature type="region of interest" description="Disordered" evidence="1">
    <location>
        <begin position="60"/>
        <end position="91"/>
    </location>
</feature>
<feature type="compositionally biased region" description="Basic and acidic residues" evidence="1">
    <location>
        <begin position="127"/>
        <end position="143"/>
    </location>
</feature>
<dbReference type="EMBL" id="JARKHS020022782">
    <property type="protein sequence ID" value="KAK8769295.1"/>
    <property type="molecule type" value="Genomic_DNA"/>
</dbReference>
<protein>
    <recommendedName>
        <fullName evidence="5">Secreted protein</fullName>
    </recommendedName>
</protein>
<evidence type="ECO:0000256" key="1">
    <source>
        <dbReference type="SAM" id="MobiDB-lite"/>
    </source>
</evidence>
<keyword evidence="4" id="KW-1185">Reference proteome</keyword>
<evidence type="ECO:0000256" key="2">
    <source>
        <dbReference type="SAM" id="SignalP"/>
    </source>
</evidence>
<proteinExistence type="predicted"/>
<name>A0AAQ4E3L7_AMBAM</name>
<feature type="region of interest" description="Disordered" evidence="1">
    <location>
        <begin position="113"/>
        <end position="143"/>
    </location>
</feature>
<gene>
    <name evidence="3" type="ORF">V5799_014240</name>
</gene>
<dbReference type="AlphaFoldDB" id="A0AAQ4E3L7"/>
<keyword evidence="2" id="KW-0732">Signal</keyword>
<accession>A0AAQ4E3L7</accession>
<reference evidence="3 4" key="1">
    <citation type="journal article" date="2023" name="Arcadia Sci">
        <title>De novo assembly of a long-read Amblyomma americanum tick genome.</title>
        <authorList>
            <person name="Chou S."/>
            <person name="Poskanzer K.E."/>
            <person name="Rollins M."/>
            <person name="Thuy-Boun P.S."/>
        </authorList>
    </citation>
    <scope>NUCLEOTIDE SEQUENCE [LARGE SCALE GENOMIC DNA]</scope>
    <source>
        <strain evidence="3">F_SG_1</strain>
        <tissue evidence="3">Salivary glands</tissue>
    </source>
</reference>
<dbReference type="Proteomes" id="UP001321473">
    <property type="component" value="Unassembled WGS sequence"/>
</dbReference>
<organism evidence="3 4">
    <name type="scientific">Amblyomma americanum</name>
    <name type="common">Lone star tick</name>
    <dbReference type="NCBI Taxonomy" id="6943"/>
    <lineage>
        <taxon>Eukaryota</taxon>
        <taxon>Metazoa</taxon>
        <taxon>Ecdysozoa</taxon>
        <taxon>Arthropoda</taxon>
        <taxon>Chelicerata</taxon>
        <taxon>Arachnida</taxon>
        <taxon>Acari</taxon>
        <taxon>Parasitiformes</taxon>
        <taxon>Ixodida</taxon>
        <taxon>Ixodoidea</taxon>
        <taxon>Ixodidae</taxon>
        <taxon>Amblyomminae</taxon>
        <taxon>Amblyomma</taxon>
    </lineage>
</organism>
<comment type="caution">
    <text evidence="3">The sequence shown here is derived from an EMBL/GenBank/DDBJ whole genome shotgun (WGS) entry which is preliminary data.</text>
</comment>